<sequence length="162" mass="16484">MAVFDKSERIVEALAEFGDGVFGGCDLFFGVRLGGGESGHFAVEEVERDCSGVVGFEQCGAFAFDFVQGGCGSACAFDGVGLLGVDLGTNDLSNGVDLLVRNAQSCVEVDDRVLDGRDTDMWPGAPIGGTFGAHVEEVVVAFPGLAGVPGEHHAAAAPAAGD</sequence>
<accession>A0A3N4G739</accession>
<comment type="caution">
    <text evidence="1">The sequence shown here is derived from an EMBL/GenBank/DDBJ whole genome shotgun (WGS) entry which is preliminary data.</text>
</comment>
<keyword evidence="2" id="KW-1185">Reference proteome</keyword>
<dbReference type="Proteomes" id="UP000267536">
    <property type="component" value="Unassembled WGS sequence"/>
</dbReference>
<protein>
    <submittedName>
        <fullName evidence="1">Uncharacterized protein</fullName>
    </submittedName>
</protein>
<evidence type="ECO:0000313" key="2">
    <source>
        <dbReference type="Proteomes" id="UP000267536"/>
    </source>
</evidence>
<reference evidence="1 2" key="1">
    <citation type="submission" date="2018-11" db="EMBL/GenBank/DDBJ databases">
        <title>Draft genome sequence of Gordonia sp. RS15-1S isolated from rice stems.</title>
        <authorList>
            <person name="Muangham S."/>
        </authorList>
    </citation>
    <scope>NUCLEOTIDE SEQUENCE [LARGE SCALE GENOMIC DNA]</scope>
    <source>
        <strain evidence="1 2">RS15-1S</strain>
    </source>
</reference>
<name>A0A3N4G739_9ACTN</name>
<evidence type="ECO:0000313" key="1">
    <source>
        <dbReference type="EMBL" id="RPA58582.1"/>
    </source>
</evidence>
<organism evidence="1 2">
    <name type="scientific">Gordonia oryzae</name>
    <dbReference type="NCBI Taxonomy" id="2487349"/>
    <lineage>
        <taxon>Bacteria</taxon>
        <taxon>Bacillati</taxon>
        <taxon>Actinomycetota</taxon>
        <taxon>Actinomycetes</taxon>
        <taxon>Mycobacteriales</taxon>
        <taxon>Gordoniaceae</taxon>
        <taxon>Gordonia</taxon>
    </lineage>
</organism>
<gene>
    <name evidence="1" type="ORF">EF294_15585</name>
</gene>
<proteinExistence type="predicted"/>
<dbReference type="AlphaFoldDB" id="A0A3N4G739"/>
<dbReference type="EMBL" id="RKMH01000011">
    <property type="protein sequence ID" value="RPA58582.1"/>
    <property type="molecule type" value="Genomic_DNA"/>
</dbReference>